<evidence type="ECO:0000313" key="9">
    <source>
        <dbReference type="EMBL" id="MRW88540.1"/>
    </source>
</evidence>
<dbReference type="InterPro" id="IPR036259">
    <property type="entry name" value="MFS_trans_sf"/>
</dbReference>
<feature type="transmembrane region" description="Helical" evidence="7">
    <location>
        <begin position="256"/>
        <end position="275"/>
    </location>
</feature>
<sequence length="413" mass="43671">MRTIPPRSPRLIQAIILLITSGLTVLVSAILGPNIPQLQEHFSKQIANADQWVPLAVSIPIGVFGLCAIFIGNLADKVGRKNLLVYSTLAYTVLGTMPFYIDNFWAIFASRVALGVFEAALMTASTTMIGDYYQGLKRERMMSLQTTTSSATATVFVAVGAAVGTLGWNAPFAIYALALLLLPLMAIYLWEPVPDNATDKAAVESAEGEQVIFRPRLVALTCAIGFFVGIAFMVVPINLGILYATQGWAPNIGTGYTLNSAGVMLGTFIFGWVLAGRTSVPLQLCLSLAIGAVGYILMGTAHNADALTTGAIVNGLGCGLLLPTVVTWNMRILPFAKRGLGTGAFQSALMLGMAVSSLILVSMGNVVGSRAVAVAEVGTVMAASAVVALLCWLAYAVRQRHPRATNFADATRH</sequence>
<name>A0A6I2KTD1_9BURK</name>
<dbReference type="InterPro" id="IPR005829">
    <property type="entry name" value="Sugar_transporter_CS"/>
</dbReference>
<evidence type="ECO:0000256" key="1">
    <source>
        <dbReference type="ARBA" id="ARBA00004651"/>
    </source>
</evidence>
<protein>
    <submittedName>
        <fullName evidence="9">MFS transporter</fullName>
    </submittedName>
</protein>
<dbReference type="Pfam" id="PF07690">
    <property type="entry name" value="MFS_1"/>
    <property type="match status" value="1"/>
</dbReference>
<keyword evidence="4 7" id="KW-0812">Transmembrane</keyword>
<dbReference type="AlphaFoldDB" id="A0A6I2KTD1"/>
<accession>A0A6I2KTD1</accession>
<dbReference type="InterPro" id="IPR050171">
    <property type="entry name" value="MFS_Transporters"/>
</dbReference>
<feature type="transmembrane region" description="Helical" evidence="7">
    <location>
        <begin position="282"/>
        <end position="301"/>
    </location>
</feature>
<keyword evidence="2" id="KW-0813">Transport</keyword>
<feature type="transmembrane region" description="Helical" evidence="7">
    <location>
        <begin position="373"/>
        <end position="395"/>
    </location>
</feature>
<comment type="subcellular location">
    <subcellularLocation>
        <location evidence="1">Cell membrane</location>
        <topology evidence="1">Multi-pass membrane protein</topology>
    </subcellularLocation>
</comment>
<dbReference type="CDD" id="cd17473">
    <property type="entry name" value="MFS_arabinose_efflux_permease_like"/>
    <property type="match status" value="1"/>
</dbReference>
<feature type="transmembrane region" description="Helical" evidence="7">
    <location>
        <begin position="307"/>
        <end position="328"/>
    </location>
</feature>
<feature type="transmembrane region" description="Helical" evidence="7">
    <location>
        <begin position="142"/>
        <end position="166"/>
    </location>
</feature>
<dbReference type="PROSITE" id="PS00216">
    <property type="entry name" value="SUGAR_TRANSPORT_1"/>
    <property type="match status" value="1"/>
</dbReference>
<dbReference type="SUPFAM" id="SSF103473">
    <property type="entry name" value="MFS general substrate transporter"/>
    <property type="match status" value="1"/>
</dbReference>
<evidence type="ECO:0000259" key="8">
    <source>
        <dbReference type="PROSITE" id="PS50850"/>
    </source>
</evidence>
<evidence type="ECO:0000256" key="3">
    <source>
        <dbReference type="ARBA" id="ARBA00022475"/>
    </source>
</evidence>
<feature type="transmembrane region" description="Helical" evidence="7">
    <location>
        <begin position="107"/>
        <end position="130"/>
    </location>
</feature>
<evidence type="ECO:0000313" key="10">
    <source>
        <dbReference type="Proteomes" id="UP000433309"/>
    </source>
</evidence>
<feature type="transmembrane region" description="Helical" evidence="7">
    <location>
        <begin position="340"/>
        <end position="361"/>
    </location>
</feature>
<dbReference type="EMBL" id="WKJK01000001">
    <property type="protein sequence ID" value="MRW88540.1"/>
    <property type="molecule type" value="Genomic_DNA"/>
</dbReference>
<dbReference type="PANTHER" id="PTHR23517">
    <property type="entry name" value="RESISTANCE PROTEIN MDTM, PUTATIVE-RELATED-RELATED"/>
    <property type="match status" value="1"/>
</dbReference>
<dbReference type="GO" id="GO:0022857">
    <property type="term" value="F:transmembrane transporter activity"/>
    <property type="evidence" value="ECO:0007669"/>
    <property type="project" value="InterPro"/>
</dbReference>
<evidence type="ECO:0000256" key="2">
    <source>
        <dbReference type="ARBA" id="ARBA00022448"/>
    </source>
</evidence>
<dbReference type="PROSITE" id="PS50850">
    <property type="entry name" value="MFS"/>
    <property type="match status" value="1"/>
</dbReference>
<keyword evidence="5 7" id="KW-1133">Transmembrane helix</keyword>
<feature type="transmembrane region" description="Helical" evidence="7">
    <location>
        <begin position="12"/>
        <end position="32"/>
    </location>
</feature>
<feature type="transmembrane region" description="Helical" evidence="7">
    <location>
        <begin position="52"/>
        <end position="71"/>
    </location>
</feature>
<evidence type="ECO:0000256" key="7">
    <source>
        <dbReference type="SAM" id="Phobius"/>
    </source>
</evidence>
<dbReference type="InterPro" id="IPR020846">
    <property type="entry name" value="MFS_dom"/>
</dbReference>
<feature type="domain" description="Major facilitator superfamily (MFS) profile" evidence="8">
    <location>
        <begin position="13"/>
        <end position="400"/>
    </location>
</feature>
<reference evidence="9 10" key="1">
    <citation type="submission" date="2019-11" db="EMBL/GenBank/DDBJ databases">
        <title>Novel species isolated from a subtropical stream in China.</title>
        <authorList>
            <person name="Lu H."/>
        </authorList>
    </citation>
    <scope>NUCLEOTIDE SEQUENCE [LARGE SCALE GENOMIC DNA]</scope>
    <source>
        <strain evidence="9 10">FT80W</strain>
    </source>
</reference>
<comment type="caution">
    <text evidence="9">The sequence shown here is derived from an EMBL/GenBank/DDBJ whole genome shotgun (WGS) entry which is preliminary data.</text>
</comment>
<evidence type="ECO:0000256" key="6">
    <source>
        <dbReference type="ARBA" id="ARBA00023136"/>
    </source>
</evidence>
<keyword evidence="3" id="KW-1003">Cell membrane</keyword>
<feature type="transmembrane region" description="Helical" evidence="7">
    <location>
        <begin position="83"/>
        <end position="101"/>
    </location>
</feature>
<dbReference type="Gene3D" id="1.20.1250.20">
    <property type="entry name" value="MFS general substrate transporter like domains"/>
    <property type="match status" value="1"/>
</dbReference>
<dbReference type="Proteomes" id="UP000433309">
    <property type="component" value="Unassembled WGS sequence"/>
</dbReference>
<keyword evidence="10" id="KW-1185">Reference proteome</keyword>
<proteinExistence type="predicted"/>
<dbReference type="InterPro" id="IPR011701">
    <property type="entry name" value="MFS"/>
</dbReference>
<organism evidence="9 10">
    <name type="scientific">Duganella guangzhouensis</name>
    <dbReference type="NCBI Taxonomy" id="2666084"/>
    <lineage>
        <taxon>Bacteria</taxon>
        <taxon>Pseudomonadati</taxon>
        <taxon>Pseudomonadota</taxon>
        <taxon>Betaproteobacteria</taxon>
        <taxon>Burkholderiales</taxon>
        <taxon>Oxalobacteraceae</taxon>
        <taxon>Telluria group</taxon>
        <taxon>Duganella</taxon>
    </lineage>
</organism>
<dbReference type="GO" id="GO:0005886">
    <property type="term" value="C:plasma membrane"/>
    <property type="evidence" value="ECO:0007669"/>
    <property type="project" value="UniProtKB-SubCell"/>
</dbReference>
<keyword evidence="6 7" id="KW-0472">Membrane</keyword>
<evidence type="ECO:0000256" key="4">
    <source>
        <dbReference type="ARBA" id="ARBA00022692"/>
    </source>
</evidence>
<feature type="transmembrane region" description="Helical" evidence="7">
    <location>
        <begin position="172"/>
        <end position="190"/>
    </location>
</feature>
<evidence type="ECO:0000256" key="5">
    <source>
        <dbReference type="ARBA" id="ARBA00022989"/>
    </source>
</evidence>
<feature type="transmembrane region" description="Helical" evidence="7">
    <location>
        <begin position="217"/>
        <end position="244"/>
    </location>
</feature>
<dbReference type="RefSeq" id="WP_154372207.1">
    <property type="nucleotide sequence ID" value="NZ_WKJK01000001.1"/>
</dbReference>
<gene>
    <name evidence="9" type="ORF">GJ699_00915</name>
</gene>
<dbReference type="PANTHER" id="PTHR23517:SF3">
    <property type="entry name" value="INTEGRAL MEMBRANE TRANSPORT PROTEIN"/>
    <property type="match status" value="1"/>
</dbReference>